<keyword evidence="2" id="KW-0378">Hydrolase</keyword>
<evidence type="ECO:0000256" key="1">
    <source>
        <dbReference type="ARBA" id="ARBA00006336"/>
    </source>
</evidence>
<name>A0A511WUP5_9BACI</name>
<dbReference type="Proteomes" id="UP000321886">
    <property type="component" value="Unassembled WGS sequence"/>
</dbReference>
<evidence type="ECO:0000313" key="5">
    <source>
        <dbReference type="Proteomes" id="UP000321886"/>
    </source>
</evidence>
<feature type="domain" description="Isochorismatase-like" evidence="3">
    <location>
        <begin position="5"/>
        <end position="146"/>
    </location>
</feature>
<dbReference type="RefSeq" id="WP_146817899.1">
    <property type="nucleotide sequence ID" value="NZ_BJYD01000028.1"/>
</dbReference>
<reference evidence="4 5" key="1">
    <citation type="submission" date="2019-07" db="EMBL/GenBank/DDBJ databases">
        <title>Whole genome shotgun sequence of Halobacillus faecis NBRC 103569.</title>
        <authorList>
            <person name="Hosoyama A."/>
            <person name="Uohara A."/>
            <person name="Ohji S."/>
            <person name="Ichikawa N."/>
        </authorList>
    </citation>
    <scope>NUCLEOTIDE SEQUENCE [LARGE SCALE GENOMIC DNA]</scope>
    <source>
        <strain evidence="4 5">NBRC 103569</strain>
    </source>
</reference>
<dbReference type="OrthoDB" id="9785724at2"/>
<evidence type="ECO:0000313" key="4">
    <source>
        <dbReference type="EMBL" id="GEN54876.1"/>
    </source>
</evidence>
<dbReference type="InterPro" id="IPR000868">
    <property type="entry name" value="Isochorismatase-like_dom"/>
</dbReference>
<comment type="caution">
    <text evidence="4">The sequence shown here is derived from an EMBL/GenBank/DDBJ whole genome shotgun (WGS) entry which is preliminary data.</text>
</comment>
<sequence>MGKEVLIVIDVQKAVMENAYQCEEKITNMNRAIHRSREKQIPVVYVQHEYPEGPMKRGEDGWQLHPDLERPLEQDAVIFKTVPNAFVNTSLKKTLDKVDADHLYICGAQTDYCVDSTSRGAFDHGYRVTLISDAHTTCANEYLTAAQIIEHTQHTLTNFWSETATIDLKTSHELGWEKVKER</sequence>
<dbReference type="InterPro" id="IPR050272">
    <property type="entry name" value="Isochorismatase-like_hydrls"/>
</dbReference>
<protein>
    <submittedName>
        <fullName evidence="4">Isochorismatase</fullName>
    </submittedName>
</protein>
<dbReference type="SUPFAM" id="SSF52499">
    <property type="entry name" value="Isochorismatase-like hydrolases"/>
    <property type="match status" value="1"/>
</dbReference>
<evidence type="ECO:0000256" key="2">
    <source>
        <dbReference type="ARBA" id="ARBA00022801"/>
    </source>
</evidence>
<dbReference type="GO" id="GO:0016787">
    <property type="term" value="F:hydrolase activity"/>
    <property type="evidence" value="ECO:0007669"/>
    <property type="project" value="UniProtKB-KW"/>
</dbReference>
<keyword evidence="5" id="KW-1185">Reference proteome</keyword>
<dbReference type="Pfam" id="PF00857">
    <property type="entry name" value="Isochorismatase"/>
    <property type="match status" value="1"/>
</dbReference>
<dbReference type="AlphaFoldDB" id="A0A511WUP5"/>
<evidence type="ECO:0000259" key="3">
    <source>
        <dbReference type="Pfam" id="PF00857"/>
    </source>
</evidence>
<accession>A0A511WUP5</accession>
<dbReference type="PANTHER" id="PTHR43540">
    <property type="entry name" value="PEROXYUREIDOACRYLATE/UREIDOACRYLATE AMIDOHYDROLASE-RELATED"/>
    <property type="match status" value="1"/>
</dbReference>
<organism evidence="4 5">
    <name type="scientific">Halobacillus faecis</name>
    <dbReference type="NCBI Taxonomy" id="360184"/>
    <lineage>
        <taxon>Bacteria</taxon>
        <taxon>Bacillati</taxon>
        <taxon>Bacillota</taxon>
        <taxon>Bacilli</taxon>
        <taxon>Bacillales</taxon>
        <taxon>Bacillaceae</taxon>
        <taxon>Halobacillus</taxon>
    </lineage>
</organism>
<dbReference type="InterPro" id="IPR036380">
    <property type="entry name" value="Isochorismatase-like_sf"/>
</dbReference>
<dbReference type="EMBL" id="BJYD01000028">
    <property type="protein sequence ID" value="GEN54876.1"/>
    <property type="molecule type" value="Genomic_DNA"/>
</dbReference>
<dbReference type="Gene3D" id="3.40.50.850">
    <property type="entry name" value="Isochorismatase-like"/>
    <property type="match status" value="1"/>
</dbReference>
<comment type="similarity">
    <text evidence="1">Belongs to the isochorismatase family.</text>
</comment>
<dbReference type="CDD" id="cd01014">
    <property type="entry name" value="nicotinamidase_related"/>
    <property type="match status" value="1"/>
</dbReference>
<gene>
    <name evidence="4" type="ORF">HFA01_31380</name>
</gene>
<dbReference type="PANTHER" id="PTHR43540:SF14">
    <property type="entry name" value="ISOCHORISMATASE"/>
    <property type="match status" value="1"/>
</dbReference>
<proteinExistence type="inferred from homology"/>